<evidence type="ECO:0000313" key="2">
    <source>
        <dbReference type="Proteomes" id="UP000323597"/>
    </source>
</evidence>
<organism evidence="1 2">
    <name type="scientific">Gossypium mustelinum</name>
    <name type="common">Cotton</name>
    <name type="synonym">Gossypium caicoense</name>
    <dbReference type="NCBI Taxonomy" id="34275"/>
    <lineage>
        <taxon>Eukaryota</taxon>
        <taxon>Viridiplantae</taxon>
        <taxon>Streptophyta</taxon>
        <taxon>Embryophyta</taxon>
        <taxon>Tracheophyta</taxon>
        <taxon>Spermatophyta</taxon>
        <taxon>Magnoliopsida</taxon>
        <taxon>eudicotyledons</taxon>
        <taxon>Gunneridae</taxon>
        <taxon>Pentapetalae</taxon>
        <taxon>rosids</taxon>
        <taxon>malvids</taxon>
        <taxon>Malvales</taxon>
        <taxon>Malvaceae</taxon>
        <taxon>Malvoideae</taxon>
        <taxon>Gossypium</taxon>
    </lineage>
</organism>
<accession>A0A5D2SFJ0</accession>
<protein>
    <submittedName>
        <fullName evidence="1">Uncharacterized protein</fullName>
    </submittedName>
</protein>
<reference evidence="1 2" key="1">
    <citation type="submission" date="2019-07" db="EMBL/GenBank/DDBJ databases">
        <title>WGS assembly of Gossypium mustelinum.</title>
        <authorList>
            <person name="Chen Z.J."/>
            <person name="Sreedasyam A."/>
            <person name="Ando A."/>
            <person name="Song Q."/>
            <person name="De L."/>
            <person name="Hulse-Kemp A."/>
            <person name="Ding M."/>
            <person name="Ye W."/>
            <person name="Kirkbride R."/>
            <person name="Jenkins J."/>
            <person name="Plott C."/>
            <person name="Lovell J."/>
            <person name="Lin Y.-M."/>
            <person name="Vaughn R."/>
            <person name="Liu B."/>
            <person name="Li W."/>
            <person name="Simpson S."/>
            <person name="Scheffler B."/>
            <person name="Saski C."/>
            <person name="Grover C."/>
            <person name="Hu G."/>
            <person name="Conover J."/>
            <person name="Carlson J."/>
            <person name="Shu S."/>
            <person name="Boston L."/>
            <person name="Williams M."/>
            <person name="Peterson D."/>
            <person name="Mcgee K."/>
            <person name="Jones D."/>
            <person name="Wendel J."/>
            <person name="Stelly D."/>
            <person name="Grimwood J."/>
            <person name="Schmutz J."/>
        </authorList>
    </citation>
    <scope>NUCLEOTIDE SEQUENCE [LARGE SCALE GENOMIC DNA]</scope>
    <source>
        <strain evidence="1">1408120.09</strain>
    </source>
</reference>
<proteinExistence type="predicted"/>
<keyword evidence="2" id="KW-1185">Reference proteome</keyword>
<dbReference type="Proteomes" id="UP000323597">
    <property type="component" value="Chromosome D12"/>
</dbReference>
<sequence length="69" mass="8036">MSIPNPDSLSLLAAMDSTTMPETETPSYSTAWRIQWRMRKRAVVLMFLSLRCQWMMKCYSHNLAPKLLV</sequence>
<evidence type="ECO:0000313" key="1">
    <source>
        <dbReference type="EMBL" id="TYI50584.1"/>
    </source>
</evidence>
<dbReference type="AlphaFoldDB" id="A0A5D2SFJ0"/>
<name>A0A5D2SFJ0_GOSMU</name>
<gene>
    <name evidence="1" type="ORF">E1A91_D12G111500v1</name>
</gene>
<dbReference type="EMBL" id="CM017660">
    <property type="protein sequence ID" value="TYI50584.1"/>
    <property type="molecule type" value="Genomic_DNA"/>
</dbReference>